<evidence type="ECO:0000259" key="9">
    <source>
        <dbReference type="Pfam" id="PF20451"/>
    </source>
</evidence>
<dbReference type="AlphaFoldDB" id="A0A0A9EDQ5"/>
<reference evidence="11" key="2">
    <citation type="journal article" date="2015" name="Data Brief">
        <title>Shoot transcriptome of the giant reed, Arundo donax.</title>
        <authorList>
            <person name="Barrero R.A."/>
            <person name="Guerrero F.D."/>
            <person name="Moolhuijzen P."/>
            <person name="Goolsby J.A."/>
            <person name="Tidwell J."/>
            <person name="Bellgard S.E."/>
            <person name="Bellgard M.I."/>
        </authorList>
    </citation>
    <scope>NUCLEOTIDE SEQUENCE</scope>
    <source>
        <tissue evidence="11">Shoot tissue taken approximately 20 cm above the soil surface</tissue>
    </source>
</reference>
<organism evidence="11">
    <name type="scientific">Arundo donax</name>
    <name type="common">Giant reed</name>
    <name type="synonym">Donax arundinaceus</name>
    <dbReference type="NCBI Taxonomy" id="35708"/>
    <lineage>
        <taxon>Eukaryota</taxon>
        <taxon>Viridiplantae</taxon>
        <taxon>Streptophyta</taxon>
        <taxon>Embryophyta</taxon>
        <taxon>Tracheophyta</taxon>
        <taxon>Spermatophyta</taxon>
        <taxon>Magnoliopsida</taxon>
        <taxon>Liliopsida</taxon>
        <taxon>Poales</taxon>
        <taxon>Poaceae</taxon>
        <taxon>PACMAD clade</taxon>
        <taxon>Arundinoideae</taxon>
        <taxon>Arundineae</taxon>
        <taxon>Arundo</taxon>
    </lineage>
</organism>
<reference evidence="11" key="1">
    <citation type="submission" date="2014-09" db="EMBL/GenBank/DDBJ databases">
        <authorList>
            <person name="Magalhaes I.L.F."/>
            <person name="Oliveira U."/>
            <person name="Santos F.R."/>
            <person name="Vidigal T.H.D.A."/>
            <person name="Brescovit A.D."/>
            <person name="Santos A.J."/>
        </authorList>
    </citation>
    <scope>NUCLEOTIDE SEQUENCE</scope>
    <source>
        <tissue evidence="11">Shoot tissue taken approximately 20 cm above the soil surface</tissue>
    </source>
</reference>
<dbReference type="EMBL" id="GBRH01203753">
    <property type="protein sequence ID" value="JAD94142.1"/>
    <property type="molecule type" value="Transcribed_RNA"/>
</dbReference>
<accession>A0A0A9EDQ5</accession>
<dbReference type="PANTHER" id="PTHR31713:SF47">
    <property type="entry name" value="PROTEIN, PUTATIVE, EXPRESSED-RELATED"/>
    <property type="match status" value="1"/>
</dbReference>
<dbReference type="InterPro" id="IPR012416">
    <property type="entry name" value="CBP60"/>
</dbReference>
<dbReference type="PANTHER" id="PTHR31713">
    <property type="entry name" value="OS02G0177800 PROTEIN"/>
    <property type="match status" value="1"/>
</dbReference>
<feature type="domain" description="Calmodulin binding protein central" evidence="9">
    <location>
        <begin position="52"/>
        <end position="116"/>
    </location>
</feature>
<keyword evidence="4" id="KW-0238">DNA-binding</keyword>
<comment type="similarity">
    <text evidence="2">Belongs to the plant ACBP60 protein family.</text>
</comment>
<dbReference type="GO" id="GO:0080142">
    <property type="term" value="P:regulation of salicylic acid biosynthetic process"/>
    <property type="evidence" value="ECO:0007669"/>
    <property type="project" value="TreeGrafter"/>
</dbReference>
<dbReference type="Pfam" id="PF20452">
    <property type="entry name" value="Calmod_bind_C"/>
    <property type="match status" value="1"/>
</dbReference>
<dbReference type="GO" id="GO:0043565">
    <property type="term" value="F:sequence-specific DNA binding"/>
    <property type="evidence" value="ECO:0007669"/>
    <property type="project" value="TreeGrafter"/>
</dbReference>
<evidence type="ECO:0000256" key="6">
    <source>
        <dbReference type="ARBA" id="ARBA00023163"/>
    </source>
</evidence>
<evidence type="ECO:0000256" key="2">
    <source>
        <dbReference type="ARBA" id="ARBA00007214"/>
    </source>
</evidence>
<feature type="domain" description="Calmodulin binding protein C-terminal" evidence="10">
    <location>
        <begin position="121"/>
        <end position="172"/>
    </location>
</feature>
<name>A0A0A9EDQ5_ARUDO</name>
<dbReference type="GO" id="GO:0003700">
    <property type="term" value="F:DNA-binding transcription factor activity"/>
    <property type="evidence" value="ECO:0007669"/>
    <property type="project" value="TreeGrafter"/>
</dbReference>
<evidence type="ECO:0000256" key="1">
    <source>
        <dbReference type="ARBA" id="ARBA00004123"/>
    </source>
</evidence>
<keyword evidence="3" id="KW-0805">Transcription regulation</keyword>
<feature type="domain" description="Calmodulin binding protein-like N-terminal" evidence="8">
    <location>
        <begin position="2"/>
        <end position="39"/>
    </location>
</feature>
<evidence type="ECO:0000256" key="7">
    <source>
        <dbReference type="ARBA" id="ARBA00023242"/>
    </source>
</evidence>
<evidence type="ECO:0000259" key="10">
    <source>
        <dbReference type="Pfam" id="PF20452"/>
    </source>
</evidence>
<evidence type="ECO:0000256" key="4">
    <source>
        <dbReference type="ARBA" id="ARBA00023125"/>
    </source>
</evidence>
<dbReference type="InterPro" id="IPR046829">
    <property type="entry name" value="Calmod_bind_C"/>
</dbReference>
<evidence type="ECO:0000259" key="8">
    <source>
        <dbReference type="Pfam" id="PF07887"/>
    </source>
</evidence>
<dbReference type="InterPro" id="IPR046830">
    <property type="entry name" value="Calmod_bind_M"/>
</dbReference>
<protein>
    <submittedName>
        <fullName evidence="11">Uncharacterized protein</fullName>
    </submittedName>
</protein>
<comment type="subcellular location">
    <subcellularLocation>
        <location evidence="1">Nucleus</location>
    </subcellularLocation>
</comment>
<dbReference type="GO" id="GO:0005634">
    <property type="term" value="C:nucleus"/>
    <property type="evidence" value="ECO:0007669"/>
    <property type="project" value="UniProtKB-SubCell"/>
</dbReference>
<evidence type="ECO:0000256" key="5">
    <source>
        <dbReference type="ARBA" id="ARBA00023159"/>
    </source>
</evidence>
<keyword evidence="6" id="KW-0804">Transcription</keyword>
<dbReference type="InterPro" id="IPR046831">
    <property type="entry name" value="Calmodulin_bind_N"/>
</dbReference>
<keyword evidence="7" id="KW-0539">Nucleus</keyword>
<proteinExistence type="inferred from homology"/>
<dbReference type="Pfam" id="PF07887">
    <property type="entry name" value="Calmodulin_bind"/>
    <property type="match status" value="1"/>
</dbReference>
<keyword evidence="5" id="KW-0010">Activator</keyword>
<dbReference type="Pfam" id="PF20451">
    <property type="entry name" value="Calmod_bind_M"/>
    <property type="match status" value="1"/>
</dbReference>
<evidence type="ECO:0000313" key="11">
    <source>
        <dbReference type="EMBL" id="JAD94142.1"/>
    </source>
</evidence>
<dbReference type="GO" id="GO:0005516">
    <property type="term" value="F:calmodulin binding"/>
    <property type="evidence" value="ECO:0007669"/>
    <property type="project" value="InterPro"/>
</dbReference>
<evidence type="ECO:0000256" key="3">
    <source>
        <dbReference type="ARBA" id="ARBA00023015"/>
    </source>
</evidence>
<sequence>MDNSKFVRSGKFRLGVMVDENIGERVLEGITEPFIFKDRRGEGSKKHDIPSLDNDVWRLKTISKDGVFDKALRGGRIFSVKNFLRLYYKDEQALRKILIKPKELVWTTIVKHAKKCDPGNELYSFLVKGNNAMLFFNSVYQTVGVTFSNNYTPFTDLDKPMKDVVQQWSKDA</sequence>